<name>A0A1R3HTZ7_9ROSI</name>
<dbReference type="EMBL" id="AWUE01019393">
    <property type="protein sequence ID" value="OMO73788.1"/>
    <property type="molecule type" value="Genomic_DNA"/>
</dbReference>
<accession>A0A1R3HTZ7</accession>
<keyword evidence="3" id="KW-1185">Reference proteome</keyword>
<gene>
    <name evidence="2" type="ORF">COLO4_26861</name>
</gene>
<sequence length="173" mass="18433">MTRPLPPIGQGGSESGAHSVRFSGRGAEVRPKRAGKQLLQQNASADLRGIAGTENRGRGNAIRIRGNTLEEGGADNIPGIRPNLSRPTTEDLLYGDIPGLGPVGLGREGWGKGVLAHAGNSKDKLGSLESTHLISWVLKRILRKGGKEALVRGFWVQMGQGILREGPEMMKKT</sequence>
<organism evidence="2 3">
    <name type="scientific">Corchorus olitorius</name>
    <dbReference type="NCBI Taxonomy" id="93759"/>
    <lineage>
        <taxon>Eukaryota</taxon>
        <taxon>Viridiplantae</taxon>
        <taxon>Streptophyta</taxon>
        <taxon>Embryophyta</taxon>
        <taxon>Tracheophyta</taxon>
        <taxon>Spermatophyta</taxon>
        <taxon>Magnoliopsida</taxon>
        <taxon>eudicotyledons</taxon>
        <taxon>Gunneridae</taxon>
        <taxon>Pentapetalae</taxon>
        <taxon>rosids</taxon>
        <taxon>malvids</taxon>
        <taxon>Malvales</taxon>
        <taxon>Malvaceae</taxon>
        <taxon>Grewioideae</taxon>
        <taxon>Apeibeae</taxon>
        <taxon>Corchorus</taxon>
    </lineage>
</organism>
<proteinExistence type="predicted"/>
<evidence type="ECO:0000313" key="2">
    <source>
        <dbReference type="EMBL" id="OMO73788.1"/>
    </source>
</evidence>
<dbReference type="Proteomes" id="UP000187203">
    <property type="component" value="Unassembled WGS sequence"/>
</dbReference>
<feature type="region of interest" description="Disordered" evidence="1">
    <location>
        <begin position="1"/>
        <end position="41"/>
    </location>
</feature>
<reference evidence="3" key="1">
    <citation type="submission" date="2013-09" db="EMBL/GenBank/DDBJ databases">
        <title>Corchorus olitorius genome sequencing.</title>
        <authorList>
            <person name="Alam M."/>
            <person name="Haque M.S."/>
            <person name="Islam M.S."/>
            <person name="Emdad E.M."/>
            <person name="Islam M.M."/>
            <person name="Ahmed B."/>
            <person name="Halim A."/>
            <person name="Hossen Q.M.M."/>
            <person name="Hossain M.Z."/>
            <person name="Ahmed R."/>
            <person name="Khan M.M."/>
            <person name="Islam R."/>
            <person name="Rashid M.M."/>
            <person name="Khan S.A."/>
            <person name="Rahman M.S."/>
            <person name="Alam M."/>
            <person name="Yahiya A.S."/>
            <person name="Khan M.S."/>
            <person name="Azam M.S."/>
            <person name="Haque T."/>
            <person name="Lashkar M.Z.H."/>
            <person name="Akhand A.I."/>
            <person name="Morshed G."/>
            <person name="Roy S."/>
            <person name="Uddin K.S."/>
            <person name="Rabeya T."/>
            <person name="Hossain A.S."/>
            <person name="Chowdhury A."/>
            <person name="Snigdha A.R."/>
            <person name="Mortoza M.S."/>
            <person name="Matin S.A."/>
            <person name="Hoque S.M.E."/>
            <person name="Islam M.K."/>
            <person name="Roy D.K."/>
            <person name="Haider R."/>
            <person name="Moosa M.M."/>
            <person name="Elias S.M."/>
            <person name="Hasan A.M."/>
            <person name="Jahan S."/>
            <person name="Shafiuddin M."/>
            <person name="Mahmood N."/>
            <person name="Shommy N.S."/>
        </authorList>
    </citation>
    <scope>NUCLEOTIDE SEQUENCE [LARGE SCALE GENOMIC DNA]</scope>
    <source>
        <strain evidence="3">cv. O-4</strain>
    </source>
</reference>
<protein>
    <submittedName>
        <fullName evidence="2">Uncharacterized protein</fullName>
    </submittedName>
</protein>
<evidence type="ECO:0000256" key="1">
    <source>
        <dbReference type="SAM" id="MobiDB-lite"/>
    </source>
</evidence>
<comment type="caution">
    <text evidence="2">The sequence shown here is derived from an EMBL/GenBank/DDBJ whole genome shotgun (WGS) entry which is preliminary data.</text>
</comment>
<evidence type="ECO:0000313" key="3">
    <source>
        <dbReference type="Proteomes" id="UP000187203"/>
    </source>
</evidence>
<dbReference type="AlphaFoldDB" id="A0A1R3HTZ7"/>